<protein>
    <recommendedName>
        <fullName evidence="2">Secretion system C-terminal sorting domain-containing protein</fullName>
    </recommendedName>
</protein>
<dbReference type="Pfam" id="PF18962">
    <property type="entry name" value="Por_Secre_tail"/>
    <property type="match status" value="1"/>
</dbReference>
<keyword evidence="4" id="KW-1185">Reference proteome</keyword>
<accession>A0A086A8E9</accession>
<comment type="caution">
    <text evidence="3">The sequence shown here is derived from an EMBL/GenBank/DDBJ whole genome shotgun (WGS) entry which is preliminary data.</text>
</comment>
<gene>
    <name evidence="3" type="ORF">IW15_09305</name>
</gene>
<dbReference type="eggNOG" id="ENOG502ZBDV">
    <property type="taxonomic scope" value="Bacteria"/>
</dbReference>
<keyword evidence="1" id="KW-0732">Signal</keyword>
<evidence type="ECO:0000256" key="1">
    <source>
        <dbReference type="ARBA" id="ARBA00022729"/>
    </source>
</evidence>
<evidence type="ECO:0000259" key="2">
    <source>
        <dbReference type="Pfam" id="PF18962"/>
    </source>
</evidence>
<dbReference type="Proteomes" id="UP000028705">
    <property type="component" value="Unassembled WGS sequence"/>
</dbReference>
<reference evidence="3 4" key="1">
    <citation type="submission" date="2014-07" db="EMBL/GenBank/DDBJ databases">
        <title>Genome of Chryseobacterium soli DSM 19298.</title>
        <authorList>
            <person name="Stropko S.J."/>
            <person name="Pipes S.E."/>
            <person name="Newman J."/>
        </authorList>
    </citation>
    <scope>NUCLEOTIDE SEQUENCE [LARGE SCALE GENOMIC DNA]</scope>
    <source>
        <strain evidence="3 4">DSM 19298</strain>
    </source>
</reference>
<name>A0A086A8E9_9FLAO</name>
<evidence type="ECO:0000313" key="4">
    <source>
        <dbReference type="Proteomes" id="UP000028705"/>
    </source>
</evidence>
<feature type="domain" description="Secretion system C-terminal sorting" evidence="2">
    <location>
        <begin position="977"/>
        <end position="1037"/>
    </location>
</feature>
<dbReference type="AlphaFoldDB" id="A0A086A8E9"/>
<dbReference type="NCBIfam" id="TIGR04183">
    <property type="entry name" value="Por_Secre_tail"/>
    <property type="match status" value="1"/>
</dbReference>
<dbReference type="STRING" id="445961.IW15_09305"/>
<evidence type="ECO:0000313" key="3">
    <source>
        <dbReference type="EMBL" id="KFF12963.1"/>
    </source>
</evidence>
<dbReference type="InterPro" id="IPR026444">
    <property type="entry name" value="Secre_tail"/>
</dbReference>
<sequence length="1044" mass="116813">MPSGTVTADVLWEDVHGLIKTGENYALDIIGTGTDARIKVPVNKAKKGNAVVTYKINGETYWSWHIWVTDDPTNGSTYKSYTAVQRQLKNGTLEDIPNSDWGWMDRNLGAIGNSMTGTNLNKNGGLLYQWGRKDPFPALVAKGDDFYEVTGSIGKRVRHFDAHETNQWVGTSLDELERRVKLQDASVKNNIQLSIRNPLSLIYIQNNNDSNQAFYNNNLNLPYNWFGTSSSLTAERLGELNLWSDNSQGQITPSNYNFNSQKRPYKNKSSYDPCPNGWRIPSMLVANLGNYSYVDDVRIDYSPFGINPNAGTTYNTMPKTILPSNTNMPAYMQNFRIYPQTGFDMRNISGNNLGIFPGTGNLYAYNSEYTDGHETYLWTATMSRWYDVTPSTVARSLRLLPDAGQYINNYRPDAVNFPNVWGRYEYYPLWKNQTSEGLACRCIKDPLFVKNEYDFPITPSDYFIEDAPKYSEGLYNPNTYQIVMSSGVQEQQIPVSKAFSAQSQLLGNPDILKTESFNNLKANVLWTTNTNLIQSVAMSGNVASLADISGTNLIVKIKPNESGNAVVTLHNGSITNPVYWSWHIWVTKSPIATIDPYATEQPIAAAVNYVNYVKKGTVLQTEFMDRNLGAEEAFPTVVTPSSPDTEELKKIKLSGGMQYQWGRKDPIPPFVNPDGTAYEIYLGNVNADGTISYSVLNSGIYNNASGNYIIPYNTYTNTSNANVAATDKISTKVSKVLSYSVKNPLVFMVPSNFAPIFNNNKNYTNGSDWLSNETNIGADRWGRGDKKSPFDPCPAGWRIPDVASVSSSAQFSNFPWAKKDVNEMEAQNISVYGGVRVGNGLGYQFNDSSYKIGNYPFIGIRGYRDILKNANEGGTPDYTKLQSALAGIWTASLNSNYYGRANNMLISKADNVLIPHNDWADPYFGMNCRCVKVRYEGNEEQGAIQALPVTQNTGKQAVNTFMKKEIEQKVITDKLVLYPIPVKDILYIDARDDKEYYYQIYNMSGQLVKTGKFENKQTNVSSLISGAYLIRINDSEAVVKMIKE</sequence>
<organism evidence="3 4">
    <name type="scientific">Chryseobacterium soli</name>
    <dbReference type="NCBI Taxonomy" id="445961"/>
    <lineage>
        <taxon>Bacteria</taxon>
        <taxon>Pseudomonadati</taxon>
        <taxon>Bacteroidota</taxon>
        <taxon>Flavobacteriia</taxon>
        <taxon>Flavobacteriales</taxon>
        <taxon>Weeksellaceae</taxon>
        <taxon>Chryseobacterium group</taxon>
        <taxon>Chryseobacterium</taxon>
    </lineage>
</organism>
<dbReference type="EMBL" id="JPRH01000003">
    <property type="protein sequence ID" value="KFF12963.1"/>
    <property type="molecule type" value="Genomic_DNA"/>
</dbReference>
<proteinExistence type="predicted"/>